<dbReference type="InterPro" id="IPR004827">
    <property type="entry name" value="bZIP"/>
</dbReference>
<comment type="subcellular location">
    <subcellularLocation>
        <location evidence="1">Nucleus</location>
    </subcellularLocation>
</comment>
<evidence type="ECO:0000313" key="6">
    <source>
        <dbReference type="Proteomes" id="UP000799324"/>
    </source>
</evidence>
<dbReference type="PANTHER" id="PTHR40621">
    <property type="entry name" value="TRANSCRIPTION FACTOR KAPC-RELATED"/>
    <property type="match status" value="1"/>
</dbReference>
<feature type="domain" description="BZIP" evidence="4">
    <location>
        <begin position="30"/>
        <end position="93"/>
    </location>
</feature>
<dbReference type="EMBL" id="MU004307">
    <property type="protein sequence ID" value="KAF2659381.1"/>
    <property type="molecule type" value="Genomic_DNA"/>
</dbReference>
<name>A0A6A6TJ93_9PLEO</name>
<dbReference type="GO" id="GO:0001228">
    <property type="term" value="F:DNA-binding transcription activator activity, RNA polymerase II-specific"/>
    <property type="evidence" value="ECO:0007669"/>
    <property type="project" value="TreeGrafter"/>
</dbReference>
<organism evidence="5 6">
    <name type="scientific">Lophiostoma macrostomum CBS 122681</name>
    <dbReference type="NCBI Taxonomy" id="1314788"/>
    <lineage>
        <taxon>Eukaryota</taxon>
        <taxon>Fungi</taxon>
        <taxon>Dikarya</taxon>
        <taxon>Ascomycota</taxon>
        <taxon>Pezizomycotina</taxon>
        <taxon>Dothideomycetes</taxon>
        <taxon>Pleosporomycetidae</taxon>
        <taxon>Pleosporales</taxon>
        <taxon>Lophiostomataceae</taxon>
        <taxon>Lophiostoma</taxon>
    </lineage>
</organism>
<dbReference type="CDD" id="cd14688">
    <property type="entry name" value="bZIP_YAP"/>
    <property type="match status" value="1"/>
</dbReference>
<evidence type="ECO:0000313" key="5">
    <source>
        <dbReference type="EMBL" id="KAF2659381.1"/>
    </source>
</evidence>
<proteinExistence type="predicted"/>
<feature type="region of interest" description="Disordered" evidence="3">
    <location>
        <begin position="132"/>
        <end position="195"/>
    </location>
</feature>
<dbReference type="GO" id="GO:0000976">
    <property type="term" value="F:transcription cis-regulatory region binding"/>
    <property type="evidence" value="ECO:0007669"/>
    <property type="project" value="InterPro"/>
</dbReference>
<dbReference type="AlphaFoldDB" id="A0A6A6TJ93"/>
<protein>
    <recommendedName>
        <fullName evidence="4">BZIP domain-containing protein</fullName>
    </recommendedName>
</protein>
<dbReference type="OrthoDB" id="2590011at2759"/>
<feature type="region of interest" description="Disordered" evidence="3">
    <location>
        <begin position="1"/>
        <end position="51"/>
    </location>
</feature>
<keyword evidence="6" id="KW-1185">Reference proteome</keyword>
<feature type="compositionally biased region" description="Polar residues" evidence="3">
    <location>
        <begin position="132"/>
        <end position="144"/>
    </location>
</feature>
<dbReference type="GO" id="GO:0090575">
    <property type="term" value="C:RNA polymerase II transcription regulator complex"/>
    <property type="evidence" value="ECO:0007669"/>
    <property type="project" value="TreeGrafter"/>
</dbReference>
<feature type="compositionally biased region" description="Basic and acidic residues" evidence="3">
    <location>
        <begin position="12"/>
        <end position="41"/>
    </location>
</feature>
<accession>A0A6A6TJ93</accession>
<evidence type="ECO:0000256" key="3">
    <source>
        <dbReference type="SAM" id="MobiDB-lite"/>
    </source>
</evidence>
<dbReference type="Gene3D" id="1.20.5.170">
    <property type="match status" value="1"/>
</dbReference>
<reference evidence="5" key="1">
    <citation type="journal article" date="2020" name="Stud. Mycol.">
        <title>101 Dothideomycetes genomes: a test case for predicting lifestyles and emergence of pathogens.</title>
        <authorList>
            <person name="Haridas S."/>
            <person name="Albert R."/>
            <person name="Binder M."/>
            <person name="Bloem J."/>
            <person name="Labutti K."/>
            <person name="Salamov A."/>
            <person name="Andreopoulos B."/>
            <person name="Baker S."/>
            <person name="Barry K."/>
            <person name="Bills G."/>
            <person name="Bluhm B."/>
            <person name="Cannon C."/>
            <person name="Castanera R."/>
            <person name="Culley D."/>
            <person name="Daum C."/>
            <person name="Ezra D."/>
            <person name="Gonzalez J."/>
            <person name="Henrissat B."/>
            <person name="Kuo A."/>
            <person name="Liang C."/>
            <person name="Lipzen A."/>
            <person name="Lutzoni F."/>
            <person name="Magnuson J."/>
            <person name="Mondo S."/>
            <person name="Nolan M."/>
            <person name="Ohm R."/>
            <person name="Pangilinan J."/>
            <person name="Park H.-J."/>
            <person name="Ramirez L."/>
            <person name="Alfaro M."/>
            <person name="Sun H."/>
            <person name="Tritt A."/>
            <person name="Yoshinaga Y."/>
            <person name="Zwiers L.-H."/>
            <person name="Turgeon B."/>
            <person name="Goodwin S."/>
            <person name="Spatafora J."/>
            <person name="Crous P."/>
            <person name="Grigoriev I."/>
        </authorList>
    </citation>
    <scope>NUCLEOTIDE SEQUENCE</scope>
    <source>
        <strain evidence="5">CBS 122681</strain>
    </source>
</reference>
<dbReference type="SUPFAM" id="SSF57959">
    <property type="entry name" value="Leucine zipper domain"/>
    <property type="match status" value="1"/>
</dbReference>
<evidence type="ECO:0000256" key="1">
    <source>
        <dbReference type="ARBA" id="ARBA00004123"/>
    </source>
</evidence>
<dbReference type="PANTHER" id="PTHR40621:SF6">
    <property type="entry name" value="AP-1-LIKE TRANSCRIPTION FACTOR YAP1-RELATED"/>
    <property type="match status" value="1"/>
</dbReference>
<dbReference type="PROSITE" id="PS50217">
    <property type="entry name" value="BZIP"/>
    <property type="match status" value="1"/>
</dbReference>
<keyword evidence="2" id="KW-0539">Nucleus</keyword>
<dbReference type="SMART" id="SM00338">
    <property type="entry name" value="BRLZ"/>
    <property type="match status" value="1"/>
</dbReference>
<evidence type="ECO:0000259" key="4">
    <source>
        <dbReference type="PROSITE" id="PS50217"/>
    </source>
</evidence>
<sequence>MKNFTFRQYRRSPKEDPKDSAPGDPKDKDNAAYLKRREQVRRAQRTHRERKEAYIKQLENEVLQLRTNEAKILTETRTLAFDIARFKKILDHHGIPHDHPSGYVTPPQTSGISPTGSTSSIGIFTNPLGQQQLHFPSLGSQHSGGTEFYLSESDGSQGAESHKAPRRKLSFFRSRDRSESGSNADSGGPAASTTDLSALSAPISNLSLGDMDQTNLGMEFVLSLEAPCLHHTQGDPHEPHTPTGHALTATAPLLFQAPTQPVPTTGTAHPPRWDTPHLGLEKLLELSQNIELEDELTPVQAWNQIRCHPDFDAVDVGGLRRLTEGMLKHVKCYGFGAVIETEVFGNLVGNLFQGGSGRAGLAVPAF</sequence>
<dbReference type="InterPro" id="IPR050936">
    <property type="entry name" value="AP-1-like"/>
</dbReference>
<evidence type="ECO:0000256" key="2">
    <source>
        <dbReference type="ARBA" id="ARBA00023242"/>
    </source>
</evidence>
<gene>
    <name evidence="5" type="ORF">K491DRAFT_689253</name>
</gene>
<dbReference type="InterPro" id="IPR046347">
    <property type="entry name" value="bZIP_sf"/>
</dbReference>
<dbReference type="Proteomes" id="UP000799324">
    <property type="component" value="Unassembled WGS sequence"/>
</dbReference>